<dbReference type="OrthoDB" id="4712432at2"/>
<proteinExistence type="predicted"/>
<comment type="caution">
    <text evidence="3">The sequence shown here is derived from an EMBL/GenBank/DDBJ whole genome shotgun (WGS) entry which is preliminary data.</text>
</comment>
<evidence type="ECO:0000313" key="4">
    <source>
        <dbReference type="Proteomes" id="UP000220914"/>
    </source>
</evidence>
<feature type="region of interest" description="Disordered" evidence="1">
    <location>
        <begin position="225"/>
        <end position="244"/>
    </location>
</feature>
<sequence>MTEPEPPLVRVTQRVADTAKKMVDESAAVVSAESKIIDADAYELKDVIDTVTKLAGIGITGAAHIGRIAFEEKPPDTVLAMGEYIASVVRRMVTQTGTVMQDAAIHMEKGKNKYSSKKWLESMTRLIDIGIAGGMEIVETVAAGPARFEVHPVRSDEFAAPPSRTGEPRTLKVDNIKREGTEAAIAEHKISFDPPVLEPGVTKFVVLVDASDLVSGVYKGTVKAEYPKKEPPEPPDVVDVSISL</sequence>
<reference evidence="2 5" key="2">
    <citation type="journal article" date="2019" name="Emerg. Microbes Infect.">
        <title>Comprehensive subspecies identification of 175 nontuberculous mycobacteria species based on 7547 genomic profiles.</title>
        <authorList>
            <person name="Matsumoto Y."/>
            <person name="Kinjo T."/>
            <person name="Motooka D."/>
            <person name="Nabeya D."/>
            <person name="Jung N."/>
            <person name="Uechi K."/>
            <person name="Horii T."/>
            <person name="Iida T."/>
            <person name="Fujita J."/>
            <person name="Nakamura S."/>
        </authorList>
    </citation>
    <scope>NUCLEOTIDE SEQUENCE [LARGE SCALE GENOMIC DNA]</scope>
    <source>
        <strain evidence="2 5">JCM 6377</strain>
    </source>
</reference>
<evidence type="ECO:0000313" key="2">
    <source>
        <dbReference type="EMBL" id="GFG51988.1"/>
    </source>
</evidence>
<dbReference type="AlphaFoldDB" id="A0A2A7MXQ0"/>
<evidence type="ECO:0000313" key="5">
    <source>
        <dbReference type="Proteomes" id="UP000465302"/>
    </source>
</evidence>
<reference evidence="2" key="3">
    <citation type="submission" date="2020-02" db="EMBL/GenBank/DDBJ databases">
        <authorList>
            <person name="Matsumoto Y."/>
            <person name="Motooka D."/>
            <person name="Nakamura S."/>
        </authorList>
    </citation>
    <scope>NUCLEOTIDE SEQUENCE</scope>
    <source>
        <strain evidence="2">JCM 6377</strain>
    </source>
</reference>
<dbReference type="EMBL" id="PDCP01000033">
    <property type="protein sequence ID" value="PEG36592.1"/>
    <property type="molecule type" value="Genomic_DNA"/>
</dbReference>
<evidence type="ECO:0000256" key="1">
    <source>
        <dbReference type="SAM" id="MobiDB-lite"/>
    </source>
</evidence>
<gene>
    <name evidence="3" type="ORF">CQY20_18520</name>
    <name evidence="2" type="ORF">MAGR_34290</name>
</gene>
<keyword evidence="4" id="KW-1185">Reference proteome</keyword>
<organism evidence="3 4">
    <name type="scientific">Mycolicibacterium agri</name>
    <name type="common">Mycobacterium agri</name>
    <dbReference type="NCBI Taxonomy" id="36811"/>
    <lineage>
        <taxon>Bacteria</taxon>
        <taxon>Bacillati</taxon>
        <taxon>Actinomycetota</taxon>
        <taxon>Actinomycetes</taxon>
        <taxon>Mycobacteriales</taxon>
        <taxon>Mycobacteriaceae</taxon>
        <taxon>Mycolicibacterium</taxon>
    </lineage>
</organism>
<reference evidence="3 4" key="1">
    <citation type="submission" date="2017-10" db="EMBL/GenBank/DDBJ databases">
        <title>The new phylogeny of genus Mycobacterium.</title>
        <authorList>
            <person name="Tortoli E."/>
            <person name="Trovato A."/>
            <person name="Cirillo D.M."/>
        </authorList>
    </citation>
    <scope>NUCLEOTIDE SEQUENCE [LARGE SCALE GENOMIC DNA]</scope>
    <source>
        <strain evidence="3 4">CCUG37673</strain>
    </source>
</reference>
<dbReference type="RefSeq" id="WP_097941545.1">
    <property type="nucleotide sequence ID" value="NZ_PDCP01000033.1"/>
</dbReference>
<dbReference type="Proteomes" id="UP000465302">
    <property type="component" value="Unassembled WGS sequence"/>
</dbReference>
<dbReference type="EMBL" id="BLKS01000001">
    <property type="protein sequence ID" value="GFG51988.1"/>
    <property type="molecule type" value="Genomic_DNA"/>
</dbReference>
<evidence type="ECO:0000313" key="3">
    <source>
        <dbReference type="EMBL" id="PEG36592.1"/>
    </source>
</evidence>
<name>A0A2A7MXQ0_MYCAG</name>
<accession>A0A2A7MXQ0</accession>
<protein>
    <submittedName>
        <fullName evidence="3">Uncharacterized protein</fullName>
    </submittedName>
</protein>
<dbReference type="Proteomes" id="UP000220914">
    <property type="component" value="Unassembled WGS sequence"/>
</dbReference>